<protein>
    <recommendedName>
        <fullName evidence="3 4">Tyrosinase copper-binding domain-containing protein</fullName>
    </recommendedName>
</protein>
<reference evidence="5 6" key="1">
    <citation type="submission" date="2019-06" db="EMBL/GenBank/DDBJ databases">
        <authorList>
            <person name="Broberg M."/>
        </authorList>
    </citation>
    <scope>NUCLEOTIDE SEQUENCE [LARGE SCALE GENOMIC DNA]</scope>
</reference>
<dbReference type="InterPro" id="IPR050316">
    <property type="entry name" value="Tyrosinase/Hemocyanin"/>
</dbReference>
<evidence type="ECO:0000259" key="3">
    <source>
        <dbReference type="PROSITE" id="PS00497"/>
    </source>
</evidence>
<dbReference type="PROSITE" id="PS00498">
    <property type="entry name" value="TYROSINASE_2"/>
    <property type="match status" value="1"/>
</dbReference>
<dbReference type="Gene3D" id="1.10.1280.10">
    <property type="entry name" value="Di-copper center containing domain from catechol oxidase"/>
    <property type="match status" value="1"/>
</dbReference>
<comment type="caution">
    <text evidence="5">The sequence shown here is derived from an EMBL/GenBank/DDBJ whole genome shotgun (WGS) entry which is preliminary data.</text>
</comment>
<evidence type="ECO:0000313" key="5">
    <source>
        <dbReference type="EMBL" id="VUC28059.1"/>
    </source>
</evidence>
<evidence type="ECO:0000313" key="6">
    <source>
        <dbReference type="Proteomes" id="UP000766486"/>
    </source>
</evidence>
<dbReference type="Pfam" id="PF00264">
    <property type="entry name" value="Tyrosinase"/>
    <property type="match status" value="1"/>
</dbReference>
<organism evidence="5 6">
    <name type="scientific">Bionectria ochroleuca</name>
    <name type="common">Gliocladium roseum</name>
    <dbReference type="NCBI Taxonomy" id="29856"/>
    <lineage>
        <taxon>Eukaryota</taxon>
        <taxon>Fungi</taxon>
        <taxon>Dikarya</taxon>
        <taxon>Ascomycota</taxon>
        <taxon>Pezizomycotina</taxon>
        <taxon>Sordariomycetes</taxon>
        <taxon>Hypocreomycetidae</taxon>
        <taxon>Hypocreales</taxon>
        <taxon>Bionectriaceae</taxon>
        <taxon>Clonostachys</taxon>
    </lineage>
</organism>
<dbReference type="InterPro" id="IPR002227">
    <property type="entry name" value="Tyrosinase_Cu-bd"/>
</dbReference>
<sequence>MSQTERTAFLDAEKCLMNHEPITGEIPGARNVWDELHYTHIYLGNYIHYVGHFLPFHRYFVRSHEILLQQLCGYEGAHPYWDELYDLTNAPLNESSIFDPVYGFGGNGAGDSACIQDGPFKDLKLYMDTGLNPDTYEEYCLTRALKQSDLETAAQEYIDECLAINNYTSAWECYNGNPHGAGHGAVGGLMGDPIASNGDPTFYLHHAYLDKLWWEWQQEDPTNRLKDIGGPNTPPDWLIEQVGRNISSDILNYNGDEGNTTTSKHVIWTNNLTLNVTIAQIMDISSDTICAKYI</sequence>
<dbReference type="EMBL" id="CABFNS010000780">
    <property type="protein sequence ID" value="VUC28059.1"/>
    <property type="molecule type" value="Genomic_DNA"/>
</dbReference>
<keyword evidence="2" id="KW-0186">Copper</keyword>
<feature type="domain" description="Tyrosinase copper-binding" evidence="4">
    <location>
        <begin position="199"/>
        <end position="210"/>
    </location>
</feature>
<accession>A0ABY6UBE0</accession>
<keyword evidence="1" id="KW-0479">Metal-binding</keyword>
<evidence type="ECO:0000256" key="2">
    <source>
        <dbReference type="ARBA" id="ARBA00023008"/>
    </source>
</evidence>
<dbReference type="PANTHER" id="PTHR11474">
    <property type="entry name" value="TYROSINASE FAMILY MEMBER"/>
    <property type="match status" value="1"/>
</dbReference>
<dbReference type="Proteomes" id="UP000766486">
    <property type="component" value="Unassembled WGS sequence"/>
</dbReference>
<feature type="domain" description="Tyrosinase copper-binding" evidence="3">
    <location>
        <begin position="48"/>
        <end position="65"/>
    </location>
</feature>
<dbReference type="PANTHER" id="PTHR11474:SF126">
    <property type="entry name" value="TYROSINASE-LIKE PROTEIN TYR-1-RELATED"/>
    <property type="match status" value="1"/>
</dbReference>
<dbReference type="InterPro" id="IPR008922">
    <property type="entry name" value="Di-copper_centre_dom_sf"/>
</dbReference>
<keyword evidence="6" id="KW-1185">Reference proteome</keyword>
<gene>
    <name evidence="5" type="ORF">CLO192961_LOCUS225223</name>
</gene>
<evidence type="ECO:0000256" key="1">
    <source>
        <dbReference type="ARBA" id="ARBA00022723"/>
    </source>
</evidence>
<dbReference type="SUPFAM" id="SSF48056">
    <property type="entry name" value="Di-copper centre-containing domain"/>
    <property type="match status" value="1"/>
</dbReference>
<name>A0ABY6UBE0_BIOOC</name>
<proteinExistence type="predicted"/>
<dbReference type="PROSITE" id="PS00497">
    <property type="entry name" value="TYROSINASE_1"/>
    <property type="match status" value="1"/>
</dbReference>
<dbReference type="PRINTS" id="PR00092">
    <property type="entry name" value="TYROSINASE"/>
</dbReference>
<evidence type="ECO:0000259" key="4">
    <source>
        <dbReference type="PROSITE" id="PS00498"/>
    </source>
</evidence>